<dbReference type="OrthoDB" id="10260894at2759"/>
<feature type="compositionally biased region" description="Basic and acidic residues" evidence="1">
    <location>
        <begin position="379"/>
        <end position="392"/>
    </location>
</feature>
<dbReference type="SUPFAM" id="SSF56112">
    <property type="entry name" value="Protein kinase-like (PK-like)"/>
    <property type="match status" value="1"/>
</dbReference>
<evidence type="ECO:0000256" key="1">
    <source>
        <dbReference type="SAM" id="MobiDB-lite"/>
    </source>
</evidence>
<dbReference type="Proteomes" id="UP000270094">
    <property type="component" value="Unassembled WGS sequence"/>
</dbReference>
<evidence type="ECO:0000313" key="3">
    <source>
        <dbReference type="Proteomes" id="UP000270094"/>
    </source>
</evidence>
<sequence length="549" mass="61507">NVCETYCNVEKGEWEFTEEFDSVSEEAKDFVSRLIVYEKKKRMLPKECLAHPWIAKHRAKANIDTILEKPAEGPVMDKKQMMRYNAKRKFRRLITYVKIFIELSRLRRTANCRMSQSGQKYFETLLIAAEQEKQLAQQNIAKASANEAAQELPEKGVDEVRPNKLEMASTSKDIGQKENKTSAKKIGGTPSVEKVKKNKPKEEKAEEPVEKKTASTSKDIGQKENKTFAKKIGGTPSVEKVKKNKPKEEKTEEPVEKKATTEMPRQKRSWEKTDPNEYFAAKPPHPAAHPAVKIAPPAEEKKEKMEPEKKALQEKKIPEVVVEVPLKKTVRTKSPSLVKAPTLDFAGPALPTENVPSKLHTKKPQETPLRKSASTERASLIKEKGEKAERRSLREKKHLPTGSAASDVKPKEALKIEKTFEKTKANASLAETAKDTPKTGNSSVMQISEKLQIKETSLEKLGSKNHDSTSERIAKNLPRIAVEEPTSLRLRKSSAPEAIITEPPKKTVLGSPKMAPCGENRSTPMRMQRFGNTAHINGEEGGRSGKEVD</sequence>
<feature type="region of interest" description="Disordered" evidence="1">
    <location>
        <begin position="341"/>
        <end position="410"/>
    </location>
</feature>
<dbReference type="PANTHER" id="PTHR24347">
    <property type="entry name" value="SERINE/THREONINE-PROTEIN KINASE"/>
    <property type="match status" value="1"/>
</dbReference>
<protein>
    <recommendedName>
        <fullName evidence="4">Protein kinase domain-containing protein</fullName>
    </recommendedName>
</protein>
<name>A0A3P7JQZ2_STRVU</name>
<proteinExistence type="predicted"/>
<keyword evidence="3" id="KW-1185">Reference proteome</keyword>
<dbReference type="InterPro" id="IPR011009">
    <property type="entry name" value="Kinase-like_dom_sf"/>
</dbReference>
<feature type="compositionally biased region" description="Basic and acidic residues" evidence="1">
    <location>
        <begin position="200"/>
        <end position="213"/>
    </location>
</feature>
<feature type="region of interest" description="Disordered" evidence="1">
    <location>
        <begin position="458"/>
        <end position="527"/>
    </location>
</feature>
<organism evidence="2 3">
    <name type="scientific">Strongylus vulgaris</name>
    <name type="common">Blood worm</name>
    <dbReference type="NCBI Taxonomy" id="40348"/>
    <lineage>
        <taxon>Eukaryota</taxon>
        <taxon>Metazoa</taxon>
        <taxon>Ecdysozoa</taxon>
        <taxon>Nematoda</taxon>
        <taxon>Chromadorea</taxon>
        <taxon>Rhabditida</taxon>
        <taxon>Rhabditina</taxon>
        <taxon>Rhabditomorpha</taxon>
        <taxon>Strongyloidea</taxon>
        <taxon>Strongylidae</taxon>
        <taxon>Strongylus</taxon>
    </lineage>
</organism>
<evidence type="ECO:0008006" key="4">
    <source>
        <dbReference type="Google" id="ProtNLM"/>
    </source>
</evidence>
<reference evidence="2 3" key="1">
    <citation type="submission" date="2018-11" db="EMBL/GenBank/DDBJ databases">
        <authorList>
            <consortium name="Pathogen Informatics"/>
        </authorList>
    </citation>
    <scope>NUCLEOTIDE SEQUENCE [LARGE SCALE GENOMIC DNA]</scope>
</reference>
<gene>
    <name evidence="2" type="ORF">SVUK_LOCUS13685</name>
</gene>
<dbReference type="AlphaFoldDB" id="A0A3P7JQZ2"/>
<dbReference type="EMBL" id="UYYB01102652">
    <property type="protein sequence ID" value="VDM78687.1"/>
    <property type="molecule type" value="Genomic_DNA"/>
</dbReference>
<accession>A0A3P7JQZ2</accession>
<feature type="compositionally biased region" description="Basic and acidic residues" evidence="1">
    <location>
        <begin position="246"/>
        <end position="275"/>
    </location>
</feature>
<dbReference type="Gene3D" id="1.10.510.10">
    <property type="entry name" value="Transferase(Phosphotransferase) domain 1"/>
    <property type="match status" value="1"/>
</dbReference>
<evidence type="ECO:0000313" key="2">
    <source>
        <dbReference type="EMBL" id="VDM78687.1"/>
    </source>
</evidence>
<feature type="region of interest" description="Disordered" evidence="1">
    <location>
        <begin position="168"/>
        <end position="291"/>
    </location>
</feature>
<feature type="non-terminal residue" evidence="2">
    <location>
        <position position="1"/>
    </location>
</feature>
<feature type="compositionally biased region" description="Basic and acidic residues" evidence="1">
    <location>
        <begin position="458"/>
        <end position="474"/>
    </location>
</feature>